<dbReference type="InterPro" id="IPR039910">
    <property type="entry name" value="D15-like"/>
</dbReference>
<dbReference type="InterPro" id="IPR010827">
    <property type="entry name" value="BamA/TamA_POTRA"/>
</dbReference>
<dbReference type="PANTHER" id="PTHR12815:SF47">
    <property type="entry name" value="TRANSLOCATION AND ASSEMBLY MODULE SUBUNIT TAMA"/>
    <property type="match status" value="1"/>
</dbReference>
<name>A0A1G9B9R8_9PROT</name>
<feature type="domain" description="Bacterial surface antigen (D15)" evidence="8">
    <location>
        <begin position="298"/>
        <end position="600"/>
    </location>
</feature>
<gene>
    <name evidence="10" type="ORF">SAMN05192566_1060</name>
</gene>
<evidence type="ECO:0000259" key="9">
    <source>
        <dbReference type="Pfam" id="PF07244"/>
    </source>
</evidence>
<organism evidence="10 11">
    <name type="scientific">Methylophilus rhizosphaerae</name>
    <dbReference type="NCBI Taxonomy" id="492660"/>
    <lineage>
        <taxon>Bacteria</taxon>
        <taxon>Pseudomonadati</taxon>
        <taxon>Pseudomonadota</taxon>
        <taxon>Betaproteobacteria</taxon>
        <taxon>Nitrosomonadales</taxon>
        <taxon>Methylophilaceae</taxon>
        <taxon>Methylophilus</taxon>
    </lineage>
</organism>
<evidence type="ECO:0000256" key="6">
    <source>
        <dbReference type="ARBA" id="ARBA00023237"/>
    </source>
</evidence>
<evidence type="ECO:0000259" key="8">
    <source>
        <dbReference type="Pfam" id="PF01103"/>
    </source>
</evidence>
<dbReference type="Pfam" id="PF07244">
    <property type="entry name" value="POTRA"/>
    <property type="match status" value="1"/>
</dbReference>
<evidence type="ECO:0000256" key="2">
    <source>
        <dbReference type="ARBA" id="ARBA00022452"/>
    </source>
</evidence>
<dbReference type="InterPro" id="IPR000184">
    <property type="entry name" value="Bac_surfAg_D15"/>
</dbReference>
<dbReference type="PANTHER" id="PTHR12815">
    <property type="entry name" value="SORTING AND ASSEMBLY MACHINERY SAMM50 PROTEIN FAMILY MEMBER"/>
    <property type="match status" value="1"/>
</dbReference>
<keyword evidence="4 7" id="KW-0732">Signal</keyword>
<dbReference type="AlphaFoldDB" id="A0A1G9B9R8"/>
<dbReference type="Pfam" id="PF01103">
    <property type="entry name" value="Omp85"/>
    <property type="match status" value="1"/>
</dbReference>
<evidence type="ECO:0000256" key="5">
    <source>
        <dbReference type="ARBA" id="ARBA00023136"/>
    </source>
</evidence>
<feature type="signal peptide" evidence="7">
    <location>
        <begin position="1"/>
        <end position="27"/>
    </location>
</feature>
<feature type="domain" description="POTRA" evidence="9">
    <location>
        <begin position="218"/>
        <end position="291"/>
    </location>
</feature>
<keyword evidence="2" id="KW-1134">Transmembrane beta strand</keyword>
<proteinExistence type="predicted"/>
<keyword evidence="6" id="KW-0998">Cell outer membrane</keyword>
<comment type="subcellular location">
    <subcellularLocation>
        <location evidence="1">Membrane</location>
    </subcellularLocation>
</comment>
<sequence>MKCLMADRLFLAALLCILLCYTPGTHAQDSEWFQVRQGDHYQTRFFLNGDAPAENRPALRALLEKYLSIHEAMQNPRLNEGEWQRLMQKTPQEISDLLATEGYFKTNTAITRPAPDTADFHLTLPPRTKINKVTLTLTGEIQQAAHRDLLEKAQKHWALPVDSVFTQPAWSAAKRDLLAVFLQAEFPNARITRSQALVNPQTQAVLINIAVDSGPAIRFGQVRIHGLKHYQEALIRPLNTLKTGEPYRQSELLVLQNSLMSSGKFNQVDVVANTKTPNADRSADVDVTVSETEQKSMRIGVGASTNTGARIVFNYTDRNLFDHGLLWDSAIRLEQRLQAATSNITFLTDEKGYRDSIQNSVTRTDLEGQVTTAFQNGVRRYWGNAATLEQYIGANLLYEFLSVDGEQSQFNKATTLAYGLSMRHLDNALAPTKGWILNTQFQLAPFEHLSDGRFLQSQARLQGFYPLTSSTQWLGRIEVGTVTGARSVPATYLFRAGGDQSVRGYAFQSLGVDNGDGAVVGGRVLLTGSSELVQWLTHSWGAAMFVDFGNAANSWKDYDPALGYGLGVRWRSPIGPVGVDIAYGEATREYRLHFNLGVNF</sequence>
<keyword evidence="5" id="KW-0472">Membrane</keyword>
<dbReference type="STRING" id="492660.SAMN05192566_1060"/>
<accession>A0A1G9B9R8</accession>
<keyword evidence="11" id="KW-1185">Reference proteome</keyword>
<evidence type="ECO:0000256" key="1">
    <source>
        <dbReference type="ARBA" id="ARBA00004370"/>
    </source>
</evidence>
<dbReference type="Gene3D" id="2.40.160.50">
    <property type="entry name" value="membrane protein fhac: a member of the omp85/tpsb transporter family"/>
    <property type="match status" value="1"/>
</dbReference>
<dbReference type="Gene3D" id="3.10.20.310">
    <property type="entry name" value="membrane protein fhac"/>
    <property type="match status" value="2"/>
</dbReference>
<evidence type="ECO:0000256" key="4">
    <source>
        <dbReference type="ARBA" id="ARBA00022729"/>
    </source>
</evidence>
<dbReference type="Proteomes" id="UP000198629">
    <property type="component" value="Unassembled WGS sequence"/>
</dbReference>
<evidence type="ECO:0000313" key="11">
    <source>
        <dbReference type="Proteomes" id="UP000198629"/>
    </source>
</evidence>
<dbReference type="EMBL" id="FNFX01000002">
    <property type="protein sequence ID" value="SDK36219.1"/>
    <property type="molecule type" value="Genomic_DNA"/>
</dbReference>
<evidence type="ECO:0000256" key="7">
    <source>
        <dbReference type="SAM" id="SignalP"/>
    </source>
</evidence>
<protein>
    <submittedName>
        <fullName evidence="10">Autotransporter secretion outer membrane protein TamA</fullName>
    </submittedName>
</protein>
<reference evidence="11" key="1">
    <citation type="submission" date="2016-10" db="EMBL/GenBank/DDBJ databases">
        <authorList>
            <person name="Varghese N."/>
            <person name="Submissions S."/>
        </authorList>
    </citation>
    <scope>NUCLEOTIDE SEQUENCE [LARGE SCALE GENOMIC DNA]</scope>
    <source>
        <strain evidence="11">CBMB127</strain>
    </source>
</reference>
<evidence type="ECO:0000256" key="3">
    <source>
        <dbReference type="ARBA" id="ARBA00022692"/>
    </source>
</evidence>
<dbReference type="GO" id="GO:0019867">
    <property type="term" value="C:outer membrane"/>
    <property type="evidence" value="ECO:0007669"/>
    <property type="project" value="InterPro"/>
</dbReference>
<evidence type="ECO:0000313" key="10">
    <source>
        <dbReference type="EMBL" id="SDK36219.1"/>
    </source>
</evidence>
<keyword evidence="3" id="KW-0812">Transmembrane</keyword>
<feature type="chain" id="PRO_5011667085" evidence="7">
    <location>
        <begin position="28"/>
        <end position="600"/>
    </location>
</feature>